<reference evidence="14 15" key="1">
    <citation type="journal article" date="2011" name="EMBO J.">
        <title>Structural diversity of bacterial flagellar motors.</title>
        <authorList>
            <person name="Chen S."/>
            <person name="Beeby M."/>
            <person name="Murphy G.E."/>
            <person name="Leadbetter J.R."/>
            <person name="Hendrixson D.R."/>
            <person name="Briegel A."/>
            <person name="Li Z."/>
            <person name="Shi J."/>
            <person name="Tocheva E.I."/>
            <person name="Muller A."/>
            <person name="Dobro M.J."/>
            <person name="Jensen G.J."/>
        </authorList>
    </citation>
    <scope>NUCLEOTIDE SEQUENCE [LARGE SCALE GENOMIC DNA]</scope>
    <source>
        <strain evidence="14 15">DSM 6540</strain>
    </source>
</reference>
<keyword evidence="15" id="KW-1185">Reference proteome</keyword>
<evidence type="ECO:0000256" key="1">
    <source>
        <dbReference type="ARBA" id="ARBA00004651"/>
    </source>
</evidence>
<accession>F7NN63</accession>
<feature type="transmembrane region" description="Helical" evidence="11">
    <location>
        <begin position="289"/>
        <end position="309"/>
    </location>
</feature>
<dbReference type="Proteomes" id="UP000003240">
    <property type="component" value="Unassembled WGS sequence"/>
</dbReference>
<feature type="domain" description="MacB-like periplasmic core" evidence="13">
    <location>
        <begin position="17"/>
        <end position="208"/>
    </location>
</feature>
<evidence type="ECO:0000256" key="8">
    <source>
        <dbReference type="ARBA" id="ARBA00023136"/>
    </source>
</evidence>
<feature type="transmembrane region" description="Helical" evidence="11">
    <location>
        <begin position="330"/>
        <end position="357"/>
    </location>
</feature>
<evidence type="ECO:0000256" key="2">
    <source>
        <dbReference type="ARBA" id="ARBA00008697"/>
    </source>
</evidence>
<comment type="subunit">
    <text evidence="3">The complex is composed of two ATP-binding proteins (HrtA), two transmembrane proteins (HrtB) and a solute-binding protein.</text>
</comment>
<dbReference type="EMBL" id="AFGF01000205">
    <property type="protein sequence ID" value="EGO62529.1"/>
    <property type="molecule type" value="Genomic_DNA"/>
</dbReference>
<evidence type="ECO:0000313" key="14">
    <source>
        <dbReference type="EMBL" id="EGO62529.1"/>
    </source>
</evidence>
<evidence type="ECO:0000256" key="7">
    <source>
        <dbReference type="ARBA" id="ARBA00022989"/>
    </source>
</evidence>
<dbReference type="Pfam" id="PF02687">
    <property type="entry name" value="FtsX"/>
    <property type="match status" value="1"/>
</dbReference>
<dbReference type="InterPro" id="IPR003838">
    <property type="entry name" value="ABC3_permease_C"/>
</dbReference>
<dbReference type="PANTHER" id="PTHR43738">
    <property type="entry name" value="ABC TRANSPORTER, MEMBRANE PROTEIN"/>
    <property type="match status" value="1"/>
</dbReference>
<comment type="subcellular location">
    <subcellularLocation>
        <location evidence="1">Cell membrane</location>
        <topology evidence="1">Multi-pass membrane protein</topology>
    </subcellularLocation>
</comment>
<dbReference type="InterPro" id="IPR025857">
    <property type="entry name" value="MacB_PCD"/>
</dbReference>
<protein>
    <recommendedName>
        <fullName evidence="4">Putative hemin transport system permease protein HrtB</fullName>
    </recommendedName>
</protein>
<keyword evidence="6 11" id="KW-0812">Transmembrane</keyword>
<dbReference type="PANTHER" id="PTHR43738:SF2">
    <property type="entry name" value="ABC TRANSPORTER PERMEASE"/>
    <property type="match status" value="1"/>
</dbReference>
<evidence type="ECO:0000259" key="12">
    <source>
        <dbReference type="Pfam" id="PF02687"/>
    </source>
</evidence>
<feature type="region of interest" description="Disordered" evidence="10">
    <location>
        <begin position="210"/>
        <end position="236"/>
    </location>
</feature>
<evidence type="ECO:0000256" key="9">
    <source>
        <dbReference type="ARBA" id="ARBA00024973"/>
    </source>
</evidence>
<evidence type="ECO:0000256" key="5">
    <source>
        <dbReference type="ARBA" id="ARBA00022475"/>
    </source>
</evidence>
<evidence type="ECO:0000256" key="4">
    <source>
        <dbReference type="ARBA" id="ARBA00016962"/>
    </source>
</evidence>
<proteinExistence type="inferred from homology"/>
<dbReference type="AlphaFoldDB" id="F7NN63"/>
<evidence type="ECO:0000313" key="15">
    <source>
        <dbReference type="Proteomes" id="UP000003240"/>
    </source>
</evidence>
<comment type="similarity">
    <text evidence="2">Belongs to the ABC-4 integral membrane protein family. HrtB subfamily.</text>
</comment>
<evidence type="ECO:0000256" key="3">
    <source>
        <dbReference type="ARBA" id="ARBA00011131"/>
    </source>
</evidence>
<dbReference type="GO" id="GO:0005886">
    <property type="term" value="C:plasma membrane"/>
    <property type="evidence" value="ECO:0007669"/>
    <property type="project" value="UniProtKB-SubCell"/>
</dbReference>
<dbReference type="InterPro" id="IPR051125">
    <property type="entry name" value="ABC-4/HrtB_transporter"/>
</dbReference>
<keyword evidence="5" id="KW-1003">Cell membrane</keyword>
<keyword evidence="7 11" id="KW-1133">Transmembrane helix</keyword>
<feature type="domain" description="ABC3 transporter permease C-terminal" evidence="12">
    <location>
        <begin position="289"/>
        <end position="405"/>
    </location>
</feature>
<name>F7NN63_9FIRM</name>
<evidence type="ECO:0000259" key="13">
    <source>
        <dbReference type="Pfam" id="PF12704"/>
    </source>
</evidence>
<keyword evidence="8 11" id="KW-0472">Membrane</keyword>
<gene>
    <name evidence="14" type="ORF">ALO_17731</name>
</gene>
<dbReference type="eggNOG" id="COG0577">
    <property type="taxonomic scope" value="Bacteria"/>
</dbReference>
<comment type="caution">
    <text evidence="14">The sequence shown here is derived from an EMBL/GenBank/DDBJ whole genome shotgun (WGS) entry which is preliminary data.</text>
</comment>
<feature type="transmembrane region" description="Helical" evidence="11">
    <location>
        <begin position="369"/>
        <end position="394"/>
    </location>
</feature>
<dbReference type="STRING" id="1009370.ALO_17731"/>
<comment type="function">
    <text evidence="9">Part of the ABC transporter complex hrt involved in hemin import. Responsible for the translocation of the substrate across the membrane.</text>
</comment>
<sequence length="411" mass="44051">MHLLIAWRNLWAKSLQSLLTVAVVTSALCLTLVVMQLAAGIQNGLVRATEPFDLIVGSKGSPNQLVLNTVFLQDTPIGNIDYTIVQELRNNPLVRAAIPVGFGDNYRGYRIVGTEPAVFAHQAKPGQPSWLRVAQGQIFSAPFEAVIGVKTARETGLKIGDQFVSSHGITGGEAHADKKFTVVGILQPVQGPYDQAILVSLESLWDMHSHHDHEQEAAQEDEHGHDHEQGSVGEEGETTAILVKPQGYGEALRLYQQFQKDSRAQIVFPSQVVVQLFSALGEAEKVLSVIGYAVMAMTLLIVVFSLYWSALSRSRDRAVLRALGAGRRDLFGIILAEGVILMLGGILPGSIAGYALFNAIAGALQQKTAIVMASSFGAVEVYTIGAVLLAGILASLAPALHNARTSVAPHL</sequence>
<evidence type="ECO:0000256" key="10">
    <source>
        <dbReference type="SAM" id="MobiDB-lite"/>
    </source>
</evidence>
<dbReference type="OrthoDB" id="9784014at2"/>
<evidence type="ECO:0000256" key="11">
    <source>
        <dbReference type="SAM" id="Phobius"/>
    </source>
</evidence>
<dbReference type="Pfam" id="PF12704">
    <property type="entry name" value="MacB_PCD"/>
    <property type="match status" value="1"/>
</dbReference>
<evidence type="ECO:0000256" key="6">
    <source>
        <dbReference type="ARBA" id="ARBA00022692"/>
    </source>
</evidence>
<feature type="compositionally biased region" description="Basic and acidic residues" evidence="10">
    <location>
        <begin position="210"/>
        <end position="229"/>
    </location>
</feature>
<organism evidence="14 15">
    <name type="scientific">Acetonema longum DSM 6540</name>
    <dbReference type="NCBI Taxonomy" id="1009370"/>
    <lineage>
        <taxon>Bacteria</taxon>
        <taxon>Bacillati</taxon>
        <taxon>Bacillota</taxon>
        <taxon>Negativicutes</taxon>
        <taxon>Acetonemataceae</taxon>
        <taxon>Acetonema</taxon>
    </lineage>
</organism>